<dbReference type="Pfam" id="PF00078">
    <property type="entry name" value="RVT_1"/>
    <property type="match status" value="1"/>
</dbReference>
<evidence type="ECO:0000256" key="3">
    <source>
        <dbReference type="ARBA" id="ARBA00022695"/>
    </source>
</evidence>
<keyword evidence="6" id="KW-0378">Hydrolase</keyword>
<evidence type="ECO:0000313" key="11">
    <source>
        <dbReference type="Proteomes" id="UP000030764"/>
    </source>
</evidence>
<feature type="domain" description="Integrase catalytic" evidence="9">
    <location>
        <begin position="702"/>
        <end position="854"/>
    </location>
</feature>
<dbReference type="Gene3D" id="1.10.340.70">
    <property type="match status" value="1"/>
</dbReference>
<keyword evidence="4" id="KW-0540">Nuclease</keyword>
<evidence type="ECO:0000259" key="8">
    <source>
        <dbReference type="PROSITE" id="PS50878"/>
    </source>
</evidence>
<dbReference type="EC" id="2.7.7.49" evidence="1"/>
<sequence>MITLLVNGTRLSMEIDSGASSSIISEETFLRVLHGRPKLQRVSTVLRTWSNKTVPVLGSITVSAARDSRSAKLKLLVARGSGPSLLGRNWFAPLGTSLVYHLREKDRKGHVAKMKSDFAEIFQEGLGKYKGPTVSLSMLPDVEPKFMKSRPVPFALRAKVDPEIRRLVKDGVLEPVVDSKWATPLVCVLKRDGSVRVCADYRASVNPAISNNVYPLSTLDEAFAALAGGKCFARLDLRNAYLQMPVDEASSNILTVNTPLGLYRVNRLPFGLKSAPAIFQRVMVSLLKDIEGVQVLLDDILISGSSQAEHWTRVYAVLQRLKEAGLRLKSEKCIFEVNEVVFLGHKISPEGISPTEDKVQAIRKAAAPHNKAELQAFLGLVNFYNRFVPYRADVLAPLYQLLKDNASWKWGTEQKNAFQRIKESLFSSISLAHYDSNRPLAISCDASSIGIGAVLEHINADGTYEPIYFASRVLQPSEQKYAQVDREGLAIVFAVQKFRCFVLGRKFTIFTDHKPLLGLLQQGKPIKDCMSPRMTRWSLILSSYDYELRYRPGESIGAADALSRLPAKDDSACAEPMPQKFSSAARDPILSKVRTWLMSGWPHKCPSADFAPFISKRDAFSWQRDCILFGSRVVIPSQLRQEMLRMLHRSHQGIVATKATARSYMWWPGMASAIENMISHCSTCQSVRHLPPREPIHPWLDEEVDPWSRLHIDFAGQFRGRYLFIAMDSASKWPEAKAVSNISTSAAIRCLRKIFATHGLPRILVSDNGPAFVSAPFRAFLRRCGVKHLYTPPYHPNSNGQAERTIQTLKQALRKLLSYNIDFDCCLANALFAIRTTPSRVTGRSPAESLMGRRLLSPLDMMLPHAVRAEIARSPFATQLRVFEVATRCWPEVATSNSCRAPRELVCSKSSCGGYGNYECDPVVCYVPTRENFADDCSRGLSPSKISLHERWFAGPAFLFEEESAWPKWPQLSVKQAEVEELHLKWAGYTSISQRPLNELIYKERNLKRMCRVVAYTIRFLNNCSSDLQKRRVGPLNVEEIDRALRACVSVAQHEGFEEEVACLLSNKSLKTQSNLLPLSPFIDNSGLMRVQGRIDKADIPYEARHPIILPPKHPLTKTIIEDMHRTLRHGSVDLILCELRQHYWLPK</sequence>
<dbReference type="FunFam" id="1.10.340.70:FF:000003">
    <property type="entry name" value="Protein CBG25708"/>
    <property type="match status" value="1"/>
</dbReference>
<name>A0A085MBS6_9BILA</name>
<dbReference type="SUPFAM" id="SSF53098">
    <property type="entry name" value="Ribonuclease H-like"/>
    <property type="match status" value="1"/>
</dbReference>
<dbReference type="FunFam" id="3.30.420.10:FF:000063">
    <property type="entry name" value="Retrovirus-related Pol polyprotein from transposon 297-like Protein"/>
    <property type="match status" value="1"/>
</dbReference>
<dbReference type="Gene3D" id="3.10.10.10">
    <property type="entry name" value="HIV Type 1 Reverse Transcriptase, subunit A, domain 1"/>
    <property type="match status" value="1"/>
</dbReference>
<dbReference type="Gene3D" id="2.40.70.10">
    <property type="entry name" value="Acid Proteases"/>
    <property type="match status" value="1"/>
</dbReference>
<dbReference type="FunFam" id="3.30.70.270:FF:000026">
    <property type="entry name" value="Transposon Ty3-G Gag-Pol polyprotein"/>
    <property type="match status" value="1"/>
</dbReference>
<dbReference type="InterPro" id="IPR050951">
    <property type="entry name" value="Retrovirus_Pol_polyprotein"/>
</dbReference>
<dbReference type="InterPro" id="IPR012337">
    <property type="entry name" value="RNaseH-like_sf"/>
</dbReference>
<evidence type="ECO:0000256" key="2">
    <source>
        <dbReference type="ARBA" id="ARBA00022679"/>
    </source>
</evidence>
<evidence type="ECO:0000256" key="4">
    <source>
        <dbReference type="ARBA" id="ARBA00022722"/>
    </source>
</evidence>
<keyword evidence="5" id="KW-0255">Endonuclease</keyword>
<gene>
    <name evidence="10" type="ORF">M513_04372</name>
</gene>
<keyword evidence="2" id="KW-0808">Transferase</keyword>
<dbReference type="InterPro" id="IPR043128">
    <property type="entry name" value="Rev_trsase/Diguanyl_cyclase"/>
</dbReference>
<organism evidence="10 11">
    <name type="scientific">Trichuris suis</name>
    <name type="common">pig whipworm</name>
    <dbReference type="NCBI Taxonomy" id="68888"/>
    <lineage>
        <taxon>Eukaryota</taxon>
        <taxon>Metazoa</taxon>
        <taxon>Ecdysozoa</taxon>
        <taxon>Nematoda</taxon>
        <taxon>Enoplea</taxon>
        <taxon>Dorylaimia</taxon>
        <taxon>Trichinellida</taxon>
        <taxon>Trichuridae</taxon>
        <taxon>Trichuris</taxon>
    </lineage>
</organism>
<dbReference type="GO" id="GO:0004519">
    <property type="term" value="F:endonuclease activity"/>
    <property type="evidence" value="ECO:0007669"/>
    <property type="project" value="UniProtKB-KW"/>
</dbReference>
<keyword evidence="7" id="KW-0695">RNA-directed DNA polymerase</keyword>
<dbReference type="InterPro" id="IPR041373">
    <property type="entry name" value="RT_RNaseH"/>
</dbReference>
<dbReference type="Gene3D" id="3.30.420.10">
    <property type="entry name" value="Ribonuclease H-like superfamily/Ribonuclease H"/>
    <property type="match status" value="1"/>
</dbReference>
<feature type="domain" description="Reverse transcriptase" evidence="8">
    <location>
        <begin position="169"/>
        <end position="347"/>
    </location>
</feature>
<dbReference type="GO" id="GO:0003964">
    <property type="term" value="F:RNA-directed DNA polymerase activity"/>
    <property type="evidence" value="ECO:0007669"/>
    <property type="project" value="UniProtKB-KW"/>
</dbReference>
<evidence type="ECO:0000313" key="10">
    <source>
        <dbReference type="EMBL" id="KFD54672.1"/>
    </source>
</evidence>
<dbReference type="AlphaFoldDB" id="A0A085MBS6"/>
<dbReference type="InterPro" id="IPR043502">
    <property type="entry name" value="DNA/RNA_pol_sf"/>
</dbReference>
<dbReference type="CDD" id="cd01647">
    <property type="entry name" value="RT_LTR"/>
    <property type="match status" value="1"/>
</dbReference>
<dbReference type="GO" id="GO:0015074">
    <property type="term" value="P:DNA integration"/>
    <property type="evidence" value="ECO:0007669"/>
    <property type="project" value="InterPro"/>
</dbReference>
<evidence type="ECO:0000256" key="7">
    <source>
        <dbReference type="ARBA" id="ARBA00022918"/>
    </source>
</evidence>
<evidence type="ECO:0000256" key="1">
    <source>
        <dbReference type="ARBA" id="ARBA00012493"/>
    </source>
</evidence>
<reference evidence="10 11" key="1">
    <citation type="journal article" date="2014" name="Nat. Genet.">
        <title>Genome and transcriptome of the porcine whipworm Trichuris suis.</title>
        <authorList>
            <person name="Jex A.R."/>
            <person name="Nejsum P."/>
            <person name="Schwarz E.M."/>
            <person name="Hu L."/>
            <person name="Young N.D."/>
            <person name="Hall R.S."/>
            <person name="Korhonen P.K."/>
            <person name="Liao S."/>
            <person name="Thamsborg S."/>
            <person name="Xia J."/>
            <person name="Xu P."/>
            <person name="Wang S."/>
            <person name="Scheerlinck J.P."/>
            <person name="Hofmann A."/>
            <person name="Sternberg P.W."/>
            <person name="Wang J."/>
            <person name="Gasser R.B."/>
        </authorList>
    </citation>
    <scope>NUCLEOTIDE SEQUENCE [LARGE SCALE GENOMIC DNA]</scope>
    <source>
        <strain evidence="10">DCEP-RM93M</strain>
    </source>
</reference>
<evidence type="ECO:0000256" key="5">
    <source>
        <dbReference type="ARBA" id="ARBA00022759"/>
    </source>
</evidence>
<dbReference type="Pfam" id="PF00665">
    <property type="entry name" value="rve"/>
    <property type="match status" value="1"/>
</dbReference>
<dbReference type="InterPro" id="IPR036397">
    <property type="entry name" value="RNaseH_sf"/>
</dbReference>
<dbReference type="PROSITE" id="PS50994">
    <property type="entry name" value="INTEGRASE"/>
    <property type="match status" value="1"/>
</dbReference>
<proteinExistence type="predicted"/>
<dbReference type="CDD" id="cd09274">
    <property type="entry name" value="RNase_HI_RT_Ty3"/>
    <property type="match status" value="1"/>
</dbReference>
<dbReference type="Pfam" id="PF17917">
    <property type="entry name" value="RT_RNaseH"/>
    <property type="match status" value="1"/>
</dbReference>
<dbReference type="Proteomes" id="UP000030764">
    <property type="component" value="Unassembled WGS sequence"/>
</dbReference>
<dbReference type="GO" id="GO:0003676">
    <property type="term" value="F:nucleic acid binding"/>
    <property type="evidence" value="ECO:0007669"/>
    <property type="project" value="InterPro"/>
</dbReference>
<protein>
    <recommendedName>
        <fullName evidence="1">RNA-directed DNA polymerase</fullName>
        <ecNumber evidence="1">2.7.7.49</ecNumber>
    </recommendedName>
</protein>
<keyword evidence="11" id="KW-1185">Reference proteome</keyword>
<evidence type="ECO:0000256" key="6">
    <source>
        <dbReference type="ARBA" id="ARBA00022801"/>
    </source>
</evidence>
<accession>A0A085MBS6</accession>
<dbReference type="SUPFAM" id="SSF50630">
    <property type="entry name" value="Acid proteases"/>
    <property type="match status" value="1"/>
</dbReference>
<dbReference type="InterPro" id="IPR000477">
    <property type="entry name" value="RT_dom"/>
</dbReference>
<dbReference type="EMBL" id="KL363205">
    <property type="protein sequence ID" value="KFD54672.1"/>
    <property type="molecule type" value="Genomic_DNA"/>
</dbReference>
<dbReference type="Pfam" id="PF17921">
    <property type="entry name" value="Integrase_H2C2"/>
    <property type="match status" value="1"/>
</dbReference>
<dbReference type="PROSITE" id="PS50878">
    <property type="entry name" value="RT_POL"/>
    <property type="match status" value="1"/>
</dbReference>
<dbReference type="GO" id="GO:0042575">
    <property type="term" value="C:DNA polymerase complex"/>
    <property type="evidence" value="ECO:0007669"/>
    <property type="project" value="UniProtKB-ARBA"/>
</dbReference>
<dbReference type="PANTHER" id="PTHR37984:SF12">
    <property type="entry name" value="RIBONUCLEASE H"/>
    <property type="match status" value="1"/>
</dbReference>
<dbReference type="InterPro" id="IPR021109">
    <property type="entry name" value="Peptidase_aspartic_dom_sf"/>
</dbReference>
<evidence type="ECO:0000259" key="9">
    <source>
        <dbReference type="PROSITE" id="PS50994"/>
    </source>
</evidence>
<dbReference type="Gene3D" id="3.30.70.270">
    <property type="match status" value="2"/>
</dbReference>
<keyword evidence="3" id="KW-0548">Nucleotidyltransferase</keyword>
<dbReference type="PANTHER" id="PTHR37984">
    <property type="entry name" value="PROTEIN CBG26694"/>
    <property type="match status" value="1"/>
</dbReference>
<dbReference type="SUPFAM" id="SSF56672">
    <property type="entry name" value="DNA/RNA polymerases"/>
    <property type="match status" value="1"/>
</dbReference>
<dbReference type="InterPro" id="IPR001584">
    <property type="entry name" value="Integrase_cat-core"/>
</dbReference>
<dbReference type="FunFam" id="3.10.20.370:FF:000001">
    <property type="entry name" value="Retrovirus-related Pol polyprotein from transposon 17.6-like protein"/>
    <property type="match status" value="1"/>
</dbReference>
<dbReference type="InterPro" id="IPR041588">
    <property type="entry name" value="Integrase_H2C2"/>
</dbReference>